<gene>
    <name evidence="2" type="ORF">A3G50_02670</name>
</gene>
<proteinExistence type="predicted"/>
<name>A0A1F6C3I8_9BACT</name>
<organism evidence="2 3">
    <name type="scientific">Candidatus Jorgensenbacteria bacterium RIFCSPLOWO2_12_FULL_42_11</name>
    <dbReference type="NCBI Taxonomy" id="1798473"/>
    <lineage>
        <taxon>Bacteria</taxon>
        <taxon>Candidatus Joergenseniibacteriota</taxon>
    </lineage>
</organism>
<evidence type="ECO:0000313" key="2">
    <source>
        <dbReference type="EMBL" id="OGG43357.1"/>
    </source>
</evidence>
<dbReference type="AlphaFoldDB" id="A0A1F6C3I8"/>
<keyword evidence="1" id="KW-0812">Transmembrane</keyword>
<protein>
    <submittedName>
        <fullName evidence="2">Uncharacterized protein</fullName>
    </submittedName>
</protein>
<feature type="transmembrane region" description="Helical" evidence="1">
    <location>
        <begin position="7"/>
        <end position="25"/>
    </location>
</feature>
<reference evidence="2 3" key="1">
    <citation type="journal article" date="2016" name="Nat. Commun.">
        <title>Thousands of microbial genomes shed light on interconnected biogeochemical processes in an aquifer system.</title>
        <authorList>
            <person name="Anantharaman K."/>
            <person name="Brown C.T."/>
            <person name="Hug L.A."/>
            <person name="Sharon I."/>
            <person name="Castelle C.J."/>
            <person name="Probst A.J."/>
            <person name="Thomas B.C."/>
            <person name="Singh A."/>
            <person name="Wilkins M.J."/>
            <person name="Karaoz U."/>
            <person name="Brodie E.L."/>
            <person name="Williams K.H."/>
            <person name="Hubbard S.S."/>
            <person name="Banfield J.F."/>
        </authorList>
    </citation>
    <scope>NUCLEOTIDE SEQUENCE [LARGE SCALE GENOMIC DNA]</scope>
</reference>
<dbReference type="EMBL" id="MFKM01000016">
    <property type="protein sequence ID" value="OGG43357.1"/>
    <property type="molecule type" value="Genomic_DNA"/>
</dbReference>
<dbReference type="Proteomes" id="UP000176633">
    <property type="component" value="Unassembled WGS sequence"/>
</dbReference>
<sequence length="128" mass="14776">MNNINKILLVSVIILLLVLVGFVYWQKVGFQGNYYAVYLETGDLYLGRLNKFSRYSLTDIYYIQRNPDNSQQPLTLQRLDQVFWQPENKIKFNPEKVVWMAKLKSGSDVMNFLTGAKTATSTVNASQQ</sequence>
<dbReference type="STRING" id="1798473.A3G50_02670"/>
<keyword evidence="1" id="KW-0472">Membrane</keyword>
<comment type="caution">
    <text evidence="2">The sequence shown here is derived from an EMBL/GenBank/DDBJ whole genome shotgun (WGS) entry which is preliminary data.</text>
</comment>
<keyword evidence="1" id="KW-1133">Transmembrane helix</keyword>
<accession>A0A1F6C3I8</accession>
<evidence type="ECO:0000313" key="3">
    <source>
        <dbReference type="Proteomes" id="UP000176633"/>
    </source>
</evidence>
<evidence type="ECO:0000256" key="1">
    <source>
        <dbReference type="SAM" id="Phobius"/>
    </source>
</evidence>